<accession>A0A2I2G7C7</accession>
<organism evidence="1 2">
    <name type="scientific">Aspergillus steynii IBT 23096</name>
    <dbReference type="NCBI Taxonomy" id="1392250"/>
    <lineage>
        <taxon>Eukaryota</taxon>
        <taxon>Fungi</taxon>
        <taxon>Dikarya</taxon>
        <taxon>Ascomycota</taxon>
        <taxon>Pezizomycotina</taxon>
        <taxon>Eurotiomycetes</taxon>
        <taxon>Eurotiomycetidae</taxon>
        <taxon>Eurotiales</taxon>
        <taxon>Aspergillaceae</taxon>
        <taxon>Aspergillus</taxon>
        <taxon>Aspergillus subgen. Circumdati</taxon>
    </lineage>
</organism>
<feature type="non-terminal residue" evidence="1">
    <location>
        <position position="1"/>
    </location>
</feature>
<reference evidence="1 2" key="1">
    <citation type="submission" date="2016-12" db="EMBL/GenBank/DDBJ databases">
        <title>The genomes of Aspergillus section Nigri reveals drivers in fungal speciation.</title>
        <authorList>
            <consortium name="DOE Joint Genome Institute"/>
            <person name="Vesth T.C."/>
            <person name="Nybo J."/>
            <person name="Theobald S."/>
            <person name="Brandl J."/>
            <person name="Frisvad J.C."/>
            <person name="Nielsen K.F."/>
            <person name="Lyhne E.K."/>
            <person name="Kogle M.E."/>
            <person name="Kuo A."/>
            <person name="Riley R."/>
            <person name="Clum A."/>
            <person name="Nolan M."/>
            <person name="Lipzen A."/>
            <person name="Salamov A."/>
            <person name="Henrissat B."/>
            <person name="Wiebenga A."/>
            <person name="De Vries R.P."/>
            <person name="Grigoriev I.V."/>
            <person name="Mortensen U.H."/>
            <person name="Andersen M.R."/>
            <person name="Baker S.E."/>
        </authorList>
    </citation>
    <scope>NUCLEOTIDE SEQUENCE [LARGE SCALE GENOMIC DNA]</scope>
    <source>
        <strain evidence="1 2">IBT 23096</strain>
    </source>
</reference>
<gene>
    <name evidence="1" type="ORF">P170DRAFT_357607</name>
</gene>
<evidence type="ECO:0000313" key="2">
    <source>
        <dbReference type="Proteomes" id="UP000234275"/>
    </source>
</evidence>
<name>A0A2I2G7C7_9EURO</name>
<dbReference type="Proteomes" id="UP000234275">
    <property type="component" value="Unassembled WGS sequence"/>
</dbReference>
<dbReference type="GeneID" id="36551929"/>
<dbReference type="AlphaFoldDB" id="A0A2I2G7C7"/>
<comment type="caution">
    <text evidence="1">The sequence shown here is derived from an EMBL/GenBank/DDBJ whole genome shotgun (WGS) entry which is preliminary data.</text>
</comment>
<sequence length="49" mass="5105">PSDSSSSAAECPCCTSLPIPDLATFAEAIPAENLAPWVLLPWKTSSCIL</sequence>
<dbReference type="RefSeq" id="XP_024704065.1">
    <property type="nucleotide sequence ID" value="XM_024844229.1"/>
</dbReference>
<keyword evidence="2" id="KW-1185">Reference proteome</keyword>
<dbReference type="EMBL" id="MSFO01000004">
    <property type="protein sequence ID" value="PLB48763.1"/>
    <property type="molecule type" value="Genomic_DNA"/>
</dbReference>
<proteinExistence type="predicted"/>
<dbReference type="VEuPathDB" id="FungiDB:P170DRAFT_357607"/>
<protein>
    <submittedName>
        <fullName evidence="1">Uncharacterized protein</fullName>
    </submittedName>
</protein>
<evidence type="ECO:0000313" key="1">
    <source>
        <dbReference type="EMBL" id="PLB48763.1"/>
    </source>
</evidence>